<sequence>MGERRDQRGLGLRPGLLGLGLGLRPGLLGLGLGLRPGLLGLGLGLRPGLLGLGLGLRPGLLGLGLGLRPGLLGLGLGTEFAGCDGRPSLLPLAANANGVAITRAARTPAALAATVFRRRLRARRSALLKGSCIVGASLAISERVERSRCSNDSVIAAAPAVPCSVEVGAAG</sequence>
<comment type="caution">
    <text evidence="1">The sequence shown here is derived from an EMBL/GenBank/DDBJ whole genome shotgun (WGS) entry which is preliminary data.</text>
</comment>
<reference evidence="1" key="1">
    <citation type="journal article" date="2014" name="Int. J. Syst. Evol. Microbiol.">
        <title>Complete genome sequence of Corynebacterium casei LMG S-19264T (=DSM 44701T), isolated from a smear-ripened cheese.</title>
        <authorList>
            <consortium name="US DOE Joint Genome Institute (JGI-PGF)"/>
            <person name="Walter F."/>
            <person name="Albersmeier A."/>
            <person name="Kalinowski J."/>
            <person name="Ruckert C."/>
        </authorList>
    </citation>
    <scope>NUCLEOTIDE SEQUENCE</scope>
    <source>
        <strain evidence="1">CGMCC 4.7312</strain>
    </source>
</reference>
<proteinExistence type="predicted"/>
<protein>
    <submittedName>
        <fullName evidence="1">Uncharacterized protein</fullName>
    </submittedName>
</protein>
<dbReference type="AlphaFoldDB" id="A0A917U1C1"/>
<dbReference type="EMBL" id="BMNB01000019">
    <property type="protein sequence ID" value="GGM51198.1"/>
    <property type="molecule type" value="Genomic_DNA"/>
</dbReference>
<evidence type="ECO:0000313" key="1">
    <source>
        <dbReference type="EMBL" id="GGM51198.1"/>
    </source>
</evidence>
<keyword evidence="2" id="KW-1185">Reference proteome</keyword>
<dbReference type="Proteomes" id="UP000608890">
    <property type="component" value="Unassembled WGS sequence"/>
</dbReference>
<name>A0A917U1C1_9ACTN</name>
<gene>
    <name evidence="1" type="ORF">GCM10011608_40120</name>
</gene>
<evidence type="ECO:0000313" key="2">
    <source>
        <dbReference type="Proteomes" id="UP000608890"/>
    </source>
</evidence>
<accession>A0A917U1C1</accession>
<reference evidence="1" key="2">
    <citation type="submission" date="2020-09" db="EMBL/GenBank/DDBJ databases">
        <authorList>
            <person name="Sun Q."/>
            <person name="Zhou Y."/>
        </authorList>
    </citation>
    <scope>NUCLEOTIDE SEQUENCE</scope>
    <source>
        <strain evidence="1">CGMCC 4.7312</strain>
    </source>
</reference>
<organism evidence="1 2">
    <name type="scientific">Micromonospora sonchi</name>
    <dbReference type="NCBI Taxonomy" id="1763543"/>
    <lineage>
        <taxon>Bacteria</taxon>
        <taxon>Bacillati</taxon>
        <taxon>Actinomycetota</taxon>
        <taxon>Actinomycetes</taxon>
        <taxon>Micromonosporales</taxon>
        <taxon>Micromonosporaceae</taxon>
        <taxon>Micromonospora</taxon>
    </lineage>
</organism>